<dbReference type="AlphaFoldDB" id="A0A1G2RUG0"/>
<evidence type="ECO:0000313" key="2">
    <source>
        <dbReference type="EMBL" id="OHA75922.1"/>
    </source>
</evidence>
<dbReference type="PANTHER" id="PTHR43229">
    <property type="entry name" value="NODULATION PROTEIN J"/>
    <property type="match status" value="1"/>
</dbReference>
<proteinExistence type="predicted"/>
<keyword evidence="1" id="KW-0812">Transmembrane</keyword>
<name>A0A1G2RUG0_9BACT</name>
<keyword evidence="1" id="KW-1133">Transmembrane helix</keyword>
<sequence length="222" mass="24970">MSVKRIQAVILQELFITKRSLEVIMDLFFFSIMSVFVFGLVSSFLSKTMVAQSAYYLFLGMILWEVVRVTQYSISVGALWNVWSRNLSNMFITPLTLQEYLVAQMISGFVKAFVIFIIISVIAAAVFNFNVLSIGILNLALHFLNLTVFGWSIGIIILGFIFRFGTRIQALAWGLVFIFQPLTAAFFPLDILPSALQQFASLFPATHVFEAARANLTNPAVR</sequence>
<feature type="transmembrane region" description="Helical" evidence="1">
    <location>
        <begin position="139"/>
        <end position="162"/>
    </location>
</feature>
<comment type="caution">
    <text evidence="2">The sequence shown here is derived from an EMBL/GenBank/DDBJ whole genome shotgun (WGS) entry which is preliminary data.</text>
</comment>
<gene>
    <name evidence="2" type="ORF">A3J30_00600</name>
</gene>
<organism evidence="2 3">
    <name type="scientific">Candidatus Wildermuthbacteria bacterium RIFCSPLOWO2_02_FULL_47_9c</name>
    <dbReference type="NCBI Taxonomy" id="1802466"/>
    <lineage>
        <taxon>Bacteria</taxon>
        <taxon>Candidatus Wildermuthiibacteriota</taxon>
    </lineage>
</organism>
<feature type="transmembrane region" description="Helical" evidence="1">
    <location>
        <begin position="168"/>
        <end position="189"/>
    </location>
</feature>
<protein>
    <submittedName>
        <fullName evidence="2">Uncharacterized protein</fullName>
    </submittedName>
</protein>
<dbReference type="PANTHER" id="PTHR43229:SF3">
    <property type="entry name" value="ABC-TYPE MULTIDRUG TRANSPORT SYSTEM, PERMEASE COMPONENT"/>
    <property type="match status" value="1"/>
</dbReference>
<dbReference type="InterPro" id="IPR051784">
    <property type="entry name" value="Nod_factor_ABC_transporter"/>
</dbReference>
<evidence type="ECO:0000256" key="1">
    <source>
        <dbReference type="SAM" id="Phobius"/>
    </source>
</evidence>
<accession>A0A1G2RUG0</accession>
<feature type="transmembrane region" description="Helical" evidence="1">
    <location>
        <begin position="57"/>
        <end position="80"/>
    </location>
</feature>
<keyword evidence="1" id="KW-0472">Membrane</keyword>
<reference evidence="2 3" key="1">
    <citation type="journal article" date="2016" name="Nat. Commun.">
        <title>Thousands of microbial genomes shed light on interconnected biogeochemical processes in an aquifer system.</title>
        <authorList>
            <person name="Anantharaman K."/>
            <person name="Brown C.T."/>
            <person name="Hug L.A."/>
            <person name="Sharon I."/>
            <person name="Castelle C.J."/>
            <person name="Probst A.J."/>
            <person name="Thomas B.C."/>
            <person name="Singh A."/>
            <person name="Wilkins M.J."/>
            <person name="Karaoz U."/>
            <person name="Brodie E.L."/>
            <person name="Williams K.H."/>
            <person name="Hubbard S.S."/>
            <person name="Banfield J.F."/>
        </authorList>
    </citation>
    <scope>NUCLEOTIDE SEQUENCE [LARGE SCALE GENOMIC DNA]</scope>
</reference>
<feature type="non-terminal residue" evidence="2">
    <location>
        <position position="222"/>
    </location>
</feature>
<dbReference type="Proteomes" id="UP000178222">
    <property type="component" value="Unassembled WGS sequence"/>
</dbReference>
<feature type="transmembrane region" description="Helical" evidence="1">
    <location>
        <begin position="100"/>
        <end position="127"/>
    </location>
</feature>
<evidence type="ECO:0000313" key="3">
    <source>
        <dbReference type="Proteomes" id="UP000178222"/>
    </source>
</evidence>
<feature type="transmembrane region" description="Helical" evidence="1">
    <location>
        <begin position="27"/>
        <end position="45"/>
    </location>
</feature>
<dbReference type="EMBL" id="MHUL01000047">
    <property type="protein sequence ID" value="OHA75922.1"/>
    <property type="molecule type" value="Genomic_DNA"/>
</dbReference>